<evidence type="ECO:0000313" key="12">
    <source>
        <dbReference type="EMBL" id="EIM56273.1"/>
    </source>
</evidence>
<evidence type="ECO:0000256" key="9">
    <source>
        <dbReference type="ARBA" id="ARBA00023141"/>
    </source>
</evidence>
<dbReference type="SUPFAM" id="SSF51735">
    <property type="entry name" value="NAD(P)-binding Rossmann-fold domains"/>
    <property type="match status" value="1"/>
</dbReference>
<dbReference type="EC" id="1.3.1.12" evidence="3"/>
<dbReference type="Pfam" id="PF02153">
    <property type="entry name" value="PDH_N"/>
    <property type="match status" value="1"/>
</dbReference>
<gene>
    <name evidence="12" type="ORF">EubceDRAFT1_0421</name>
</gene>
<comment type="catalytic activity">
    <reaction evidence="10">
        <text>prephenate + NAD(+) = 3-(4-hydroxyphenyl)pyruvate + CO2 + NADH</text>
        <dbReference type="Rhea" id="RHEA:13869"/>
        <dbReference type="ChEBI" id="CHEBI:16526"/>
        <dbReference type="ChEBI" id="CHEBI:29934"/>
        <dbReference type="ChEBI" id="CHEBI:36242"/>
        <dbReference type="ChEBI" id="CHEBI:57540"/>
        <dbReference type="ChEBI" id="CHEBI:57945"/>
        <dbReference type="EC" id="1.3.1.12"/>
    </reaction>
</comment>
<dbReference type="GO" id="GO:0070403">
    <property type="term" value="F:NAD+ binding"/>
    <property type="evidence" value="ECO:0007669"/>
    <property type="project" value="InterPro"/>
</dbReference>
<dbReference type="STRING" id="633697.EubceDRAFT1_0421"/>
<evidence type="ECO:0000256" key="8">
    <source>
        <dbReference type="ARBA" id="ARBA00023027"/>
    </source>
</evidence>
<dbReference type="InterPro" id="IPR046826">
    <property type="entry name" value="PDH_N"/>
</dbReference>
<protein>
    <recommendedName>
        <fullName evidence="4">Prephenate dehydrogenase</fullName>
        <ecNumber evidence="3">1.3.1.12</ecNumber>
    </recommendedName>
</protein>
<evidence type="ECO:0000256" key="7">
    <source>
        <dbReference type="ARBA" id="ARBA00023002"/>
    </source>
</evidence>
<dbReference type="Pfam" id="PF20463">
    <property type="entry name" value="PDH_C"/>
    <property type="match status" value="1"/>
</dbReference>
<dbReference type="Proteomes" id="UP000005753">
    <property type="component" value="Chromosome"/>
</dbReference>
<keyword evidence="13" id="KW-1185">Reference proteome</keyword>
<evidence type="ECO:0000313" key="13">
    <source>
        <dbReference type="Proteomes" id="UP000005753"/>
    </source>
</evidence>
<keyword evidence="9" id="KW-0057">Aromatic amino acid biosynthesis</keyword>
<dbReference type="PANTHER" id="PTHR21363">
    <property type="entry name" value="PREPHENATE DEHYDROGENASE"/>
    <property type="match status" value="1"/>
</dbReference>
<dbReference type="PANTHER" id="PTHR21363:SF0">
    <property type="entry name" value="PREPHENATE DEHYDROGENASE [NADP(+)]"/>
    <property type="match status" value="1"/>
</dbReference>
<dbReference type="GO" id="GO:0004665">
    <property type="term" value="F:prephenate dehydrogenase (NADP+) activity"/>
    <property type="evidence" value="ECO:0007669"/>
    <property type="project" value="InterPro"/>
</dbReference>
<dbReference type="InterPro" id="IPR045865">
    <property type="entry name" value="ACT-like_dom_sf"/>
</dbReference>
<dbReference type="HOGENOM" id="CLU_055968_2_1_9"/>
<evidence type="ECO:0000256" key="10">
    <source>
        <dbReference type="ARBA" id="ARBA00049260"/>
    </source>
</evidence>
<evidence type="ECO:0000256" key="1">
    <source>
        <dbReference type="ARBA" id="ARBA00005067"/>
    </source>
</evidence>
<proteinExistence type="inferred from homology"/>
<organism evidence="12 13">
    <name type="scientific">Eubacterium cellulosolvens (strain ATCC 43171 / JCM 9499 / 6)</name>
    <name type="common">Cillobacterium cellulosolvens</name>
    <dbReference type="NCBI Taxonomy" id="633697"/>
    <lineage>
        <taxon>Bacteria</taxon>
        <taxon>Bacillati</taxon>
        <taxon>Bacillota</taxon>
        <taxon>Clostridia</taxon>
        <taxon>Eubacteriales</taxon>
        <taxon>Eubacteriaceae</taxon>
        <taxon>Eubacterium</taxon>
    </lineage>
</organism>
<reference evidence="12 13" key="1">
    <citation type="submission" date="2010-08" db="EMBL/GenBank/DDBJ databases">
        <authorList>
            <consortium name="US DOE Joint Genome Institute (JGI-PGF)"/>
            <person name="Lucas S."/>
            <person name="Copeland A."/>
            <person name="Lapidus A."/>
            <person name="Cheng J.-F."/>
            <person name="Bruce D."/>
            <person name="Goodwin L."/>
            <person name="Pitluck S."/>
            <person name="Land M.L."/>
            <person name="Hauser L."/>
            <person name="Chang Y.-J."/>
            <person name="Anderson I.J."/>
            <person name="Johnson E."/>
            <person name="Mulhopadhyay B."/>
            <person name="Kyrpides N."/>
            <person name="Woyke T.J."/>
        </authorList>
    </citation>
    <scope>NUCLEOTIDE SEQUENCE [LARGE SCALE GENOMIC DNA]</scope>
    <source>
        <strain evidence="12 13">6</strain>
    </source>
</reference>
<keyword evidence="6" id="KW-0028">Amino-acid biosynthesis</keyword>
<keyword evidence="5" id="KW-0827">Tyrosine biosynthesis</keyword>
<dbReference type="SUPFAM" id="SSF48179">
    <property type="entry name" value="6-phosphogluconate dehydrogenase C-terminal domain-like"/>
    <property type="match status" value="1"/>
</dbReference>
<dbReference type="PROSITE" id="PS51176">
    <property type="entry name" value="PDH_ADH"/>
    <property type="match status" value="1"/>
</dbReference>
<dbReference type="InterPro" id="IPR008927">
    <property type="entry name" value="6-PGluconate_DH-like_C_sf"/>
</dbReference>
<comment type="pathway">
    <text evidence="1">Amino-acid biosynthesis; L-tyrosine biosynthesis; (4-hydroxyphenyl)pyruvate from prephenate (NAD(+) route): step 1/1.</text>
</comment>
<name>I5AR50_EUBC6</name>
<dbReference type="OrthoDB" id="9802008at2"/>
<keyword evidence="8" id="KW-0520">NAD</keyword>
<dbReference type="EMBL" id="CM001487">
    <property type="protein sequence ID" value="EIM56273.1"/>
    <property type="molecule type" value="Genomic_DNA"/>
</dbReference>
<dbReference type="GO" id="GO:0006571">
    <property type="term" value="P:tyrosine biosynthetic process"/>
    <property type="evidence" value="ECO:0007669"/>
    <property type="project" value="UniProtKB-KW"/>
</dbReference>
<evidence type="ECO:0000256" key="5">
    <source>
        <dbReference type="ARBA" id="ARBA00022498"/>
    </source>
</evidence>
<evidence type="ECO:0000256" key="2">
    <source>
        <dbReference type="ARBA" id="ARBA00007964"/>
    </source>
</evidence>
<dbReference type="FunFam" id="1.10.3660.10:FF:000003">
    <property type="entry name" value="Prephenate dehydrogenase"/>
    <property type="match status" value="1"/>
</dbReference>
<comment type="similarity">
    <text evidence="2">Belongs to the prephenate/arogenate dehydrogenase family.</text>
</comment>
<dbReference type="InterPro" id="IPR036291">
    <property type="entry name" value="NAD(P)-bd_dom_sf"/>
</dbReference>
<evidence type="ECO:0000256" key="3">
    <source>
        <dbReference type="ARBA" id="ARBA00012068"/>
    </source>
</evidence>
<reference evidence="12 13" key="2">
    <citation type="submission" date="2012-02" db="EMBL/GenBank/DDBJ databases">
        <title>Improved High-Quality Draft sequence of Eubacterium cellulosolvens 6.</title>
        <authorList>
            <consortium name="US DOE Joint Genome Institute"/>
            <person name="Lucas S."/>
            <person name="Han J."/>
            <person name="Lapidus A."/>
            <person name="Cheng J.-F."/>
            <person name="Goodwin L."/>
            <person name="Pitluck S."/>
            <person name="Peters L."/>
            <person name="Mikhailova N."/>
            <person name="Gu W."/>
            <person name="Detter J.C."/>
            <person name="Han C."/>
            <person name="Tapia R."/>
            <person name="Land M."/>
            <person name="Hauser L."/>
            <person name="Kyrpides N."/>
            <person name="Ivanova N."/>
            <person name="Pagani I."/>
            <person name="Johnson E."/>
            <person name="Mukhopadhyay B."/>
            <person name="Anderson I."/>
            <person name="Woyke T."/>
        </authorList>
    </citation>
    <scope>NUCLEOTIDE SEQUENCE [LARGE SCALE GENOMIC DNA]</scope>
    <source>
        <strain evidence="12 13">6</strain>
    </source>
</reference>
<accession>I5AR50</accession>
<keyword evidence="7" id="KW-0560">Oxidoreductase</keyword>
<dbReference type="GO" id="GO:0008977">
    <property type="term" value="F:prephenate dehydrogenase (NAD+) activity"/>
    <property type="evidence" value="ECO:0007669"/>
    <property type="project" value="UniProtKB-EC"/>
</dbReference>
<evidence type="ECO:0000256" key="6">
    <source>
        <dbReference type="ARBA" id="ARBA00022605"/>
    </source>
</evidence>
<dbReference type="InterPro" id="IPR050812">
    <property type="entry name" value="Preph/Arog_dehydrog"/>
</dbReference>
<evidence type="ECO:0000259" key="11">
    <source>
        <dbReference type="PROSITE" id="PS51176"/>
    </source>
</evidence>
<sequence length="364" mass="40448">MTCIGYIGLGLIGGSLARSIRKFHPEYRQIAYSHTKATTDAAIEAGVIDEALTQDDPRFGECDFIFLCAPVRTNIGYLPFLRKIIKKNCILTDVGSVKGETMKAAAEAGLSANFIGGHPMAGTEKTGFANSTDYLLENAYYFITPSEDARKEDISRYEELLSSIRALPLVVSPEKHDFIVAGVSHLPHIVASVLVNTVKDIDTDDERMKLVAAGGFRDITRIASSSPTMWQQICMANKDAILEVLDTFTGLLQKSGELVRESDTDQLYQMFESSKNYRDSIDDVKKGSVPRQYVLYISIMDETGAIATITTMLAMSQISIKNIGILHTREFEEGALRIEFYDEAARNQAETILNRRNYIVKKKI</sequence>
<dbReference type="Gene3D" id="3.40.50.720">
    <property type="entry name" value="NAD(P)-binding Rossmann-like Domain"/>
    <property type="match status" value="1"/>
</dbReference>
<evidence type="ECO:0000256" key="4">
    <source>
        <dbReference type="ARBA" id="ARBA00016891"/>
    </source>
</evidence>
<dbReference type="InterPro" id="IPR046825">
    <property type="entry name" value="PDH_C"/>
</dbReference>
<dbReference type="eggNOG" id="COG0287">
    <property type="taxonomic scope" value="Bacteria"/>
</dbReference>
<dbReference type="AlphaFoldDB" id="I5AR50"/>
<dbReference type="Gene3D" id="1.10.3660.10">
    <property type="entry name" value="6-phosphogluconate dehydrogenase C-terminal like domain"/>
    <property type="match status" value="1"/>
</dbReference>
<feature type="domain" description="Prephenate/arogenate dehydrogenase" evidence="11">
    <location>
        <begin position="2"/>
        <end position="289"/>
    </location>
</feature>
<dbReference type="InterPro" id="IPR003099">
    <property type="entry name" value="Prephen_DH"/>
</dbReference>
<dbReference type="SUPFAM" id="SSF55021">
    <property type="entry name" value="ACT-like"/>
    <property type="match status" value="1"/>
</dbReference>
<dbReference type="FunFam" id="3.40.50.720:FF:000208">
    <property type="entry name" value="Prephenate dehydrogenase"/>
    <property type="match status" value="1"/>
</dbReference>